<sequence length="694" mass="77428">MKFTSILTLTAALCAVTAAAPSKNDSCTLMSQQASKRGASMSYGAVKGCFESHPYRPDVAERSLRSVERMLSNFYAFVEQAKQDPVKVPGGSIFKSKPVDILGELARIRRKKDWKSDYEFQNAIAYLLLSVNDGHLSYTNYCYRTAVFRQPISLYAPVVNGKQSVRVFHVNTEFSSKGLPKDPASLTECEVLTINGKPAMQYVQEFTDRTSGISKDPGVRLNDAFASTSWVGDRWAISPGGFAYRWELPEKSSVDYTLKCPKNQTLKLTVPWDIRASDMFEIDYSKNQKAYWRYQCDANGYYDNYNDGKNSNNRANSAKRLTSPRFINGGVSIKGGVSVTVAPATTTFQRRGALPAEEASNTYDAPRNGKSGSKGPSVITQAKLVDYTTTTAFYKMNGSKYSDVCVAVISTQMAEFSDDDISDYSEFVQGFHKLQNQGCKKLILDMTNNGGGSVDFSYFINHVFFPKTEPYFVQDLKTNDLVREAAKKAIKRSRNAPPSIFDARFYVSAATDKTYKDTSMFLKDVKHKRAGSTVTFSQKNYFEHKWPFMKKIKPVQFKPENMAIITNGFCGSACSMVATRFSVMHGVKTYAIGGITNRPLSYFTFPGGFVMDSGTLLMDIKDLKLKGVKNMPVSSPVVAETSMAVGEIYTFENSTIPLEYDAQYYAANIHLDQDPVSARHPDQVWVKIATQFKK</sequence>
<organism evidence="4 5">
    <name type="scientific">Lobosporangium transversale</name>
    <dbReference type="NCBI Taxonomy" id="64571"/>
    <lineage>
        <taxon>Eukaryota</taxon>
        <taxon>Fungi</taxon>
        <taxon>Fungi incertae sedis</taxon>
        <taxon>Mucoromycota</taxon>
        <taxon>Mortierellomycotina</taxon>
        <taxon>Mortierellomycetes</taxon>
        <taxon>Mortierellales</taxon>
        <taxon>Mortierellaceae</taxon>
        <taxon>Lobosporangium</taxon>
    </lineage>
</organism>
<dbReference type="InterPro" id="IPR029045">
    <property type="entry name" value="ClpP/crotonase-like_dom_sf"/>
</dbReference>
<dbReference type="PANTHER" id="PTHR37049:SF4">
    <property type="entry name" value="RHODANESE DOMAIN-CONTAINING PROTEIN"/>
    <property type="match status" value="1"/>
</dbReference>
<dbReference type="GO" id="GO:0006508">
    <property type="term" value="P:proteolysis"/>
    <property type="evidence" value="ECO:0007669"/>
    <property type="project" value="InterPro"/>
</dbReference>
<dbReference type="Pfam" id="PF03572">
    <property type="entry name" value="Peptidase_S41"/>
    <property type="match status" value="1"/>
</dbReference>
<gene>
    <name evidence="4" type="ORF">BCR41DRAFT_391127</name>
</gene>
<dbReference type="InParanoid" id="A0A1Y2H6J7"/>
<feature type="signal peptide" evidence="2">
    <location>
        <begin position="1"/>
        <end position="19"/>
    </location>
</feature>
<dbReference type="AlphaFoldDB" id="A0A1Y2H6J7"/>
<feature type="region of interest" description="Disordered" evidence="1">
    <location>
        <begin position="350"/>
        <end position="376"/>
    </location>
</feature>
<evidence type="ECO:0000256" key="1">
    <source>
        <dbReference type="SAM" id="MobiDB-lite"/>
    </source>
</evidence>
<feature type="domain" description="Tail specific protease" evidence="3">
    <location>
        <begin position="413"/>
        <end position="579"/>
    </location>
</feature>
<dbReference type="EMBL" id="MCFF01000001">
    <property type="protein sequence ID" value="ORZ28682.1"/>
    <property type="molecule type" value="Genomic_DNA"/>
</dbReference>
<keyword evidence="2" id="KW-0732">Signal</keyword>
<name>A0A1Y2H6J7_9FUNG</name>
<dbReference type="RefSeq" id="XP_021886355.1">
    <property type="nucleotide sequence ID" value="XM_022028330.1"/>
</dbReference>
<evidence type="ECO:0000313" key="5">
    <source>
        <dbReference type="Proteomes" id="UP000193648"/>
    </source>
</evidence>
<evidence type="ECO:0000256" key="2">
    <source>
        <dbReference type="SAM" id="SignalP"/>
    </source>
</evidence>
<proteinExistence type="predicted"/>
<dbReference type="GeneID" id="33570173"/>
<dbReference type="InterPro" id="IPR005151">
    <property type="entry name" value="Tail-specific_protease"/>
</dbReference>
<protein>
    <recommendedName>
        <fullName evidence="3">Tail specific protease domain-containing protein</fullName>
    </recommendedName>
</protein>
<evidence type="ECO:0000259" key="3">
    <source>
        <dbReference type="Pfam" id="PF03572"/>
    </source>
</evidence>
<keyword evidence="5" id="KW-1185">Reference proteome</keyword>
<dbReference type="SUPFAM" id="SSF52096">
    <property type="entry name" value="ClpP/crotonase"/>
    <property type="match status" value="1"/>
</dbReference>
<comment type="caution">
    <text evidence="4">The sequence shown here is derived from an EMBL/GenBank/DDBJ whole genome shotgun (WGS) entry which is preliminary data.</text>
</comment>
<feature type="chain" id="PRO_5012937618" description="Tail specific protease domain-containing protein" evidence="2">
    <location>
        <begin position="20"/>
        <end position="694"/>
    </location>
</feature>
<reference evidence="4 5" key="1">
    <citation type="submission" date="2016-07" db="EMBL/GenBank/DDBJ databases">
        <title>Pervasive Adenine N6-methylation of Active Genes in Fungi.</title>
        <authorList>
            <consortium name="DOE Joint Genome Institute"/>
            <person name="Mondo S.J."/>
            <person name="Dannebaum R.O."/>
            <person name="Kuo R.C."/>
            <person name="Labutti K."/>
            <person name="Haridas S."/>
            <person name="Kuo A."/>
            <person name="Salamov A."/>
            <person name="Ahrendt S.R."/>
            <person name="Lipzen A."/>
            <person name="Sullivan W."/>
            <person name="Andreopoulos W.B."/>
            <person name="Clum A."/>
            <person name="Lindquist E."/>
            <person name="Daum C."/>
            <person name="Ramamoorthy G.K."/>
            <person name="Gryganskyi A."/>
            <person name="Culley D."/>
            <person name="Magnuson J.K."/>
            <person name="James T.Y."/>
            <person name="O'Malley M.A."/>
            <person name="Stajich J.E."/>
            <person name="Spatafora J.W."/>
            <person name="Visel A."/>
            <person name="Grigoriev I.V."/>
        </authorList>
    </citation>
    <scope>NUCLEOTIDE SEQUENCE [LARGE SCALE GENOMIC DNA]</scope>
    <source>
        <strain evidence="4 5">NRRL 3116</strain>
    </source>
</reference>
<dbReference type="PANTHER" id="PTHR37049">
    <property type="entry name" value="PEPTIDASE S41 FAMILY PROTEIN"/>
    <property type="match status" value="1"/>
</dbReference>
<dbReference type="STRING" id="64571.A0A1Y2H6J7"/>
<dbReference type="Proteomes" id="UP000193648">
    <property type="component" value="Unassembled WGS sequence"/>
</dbReference>
<dbReference type="GO" id="GO:0008236">
    <property type="term" value="F:serine-type peptidase activity"/>
    <property type="evidence" value="ECO:0007669"/>
    <property type="project" value="InterPro"/>
</dbReference>
<dbReference type="InterPro" id="IPR052766">
    <property type="entry name" value="S41A_metabolite_peptidase"/>
</dbReference>
<dbReference type="Gene3D" id="3.90.226.10">
    <property type="entry name" value="2-enoyl-CoA Hydratase, Chain A, domain 1"/>
    <property type="match status" value="1"/>
</dbReference>
<accession>A0A1Y2H6J7</accession>
<evidence type="ECO:0000313" key="4">
    <source>
        <dbReference type="EMBL" id="ORZ28682.1"/>
    </source>
</evidence>
<dbReference type="OrthoDB" id="27214at2759"/>